<sequence>EKFPSKKRLQDKRR</sequence>
<accession>A0AC34FRU5</accession>
<dbReference type="Proteomes" id="UP000887579">
    <property type="component" value="Unplaced"/>
</dbReference>
<evidence type="ECO:0000313" key="1">
    <source>
        <dbReference type="Proteomes" id="UP000887579"/>
    </source>
</evidence>
<protein>
    <submittedName>
        <fullName evidence="2">Uncharacterized protein</fullName>
    </submittedName>
</protein>
<reference evidence="2" key="1">
    <citation type="submission" date="2022-11" db="UniProtKB">
        <authorList>
            <consortium name="WormBaseParasite"/>
        </authorList>
    </citation>
    <scope>IDENTIFICATION</scope>
</reference>
<proteinExistence type="predicted"/>
<organism evidence="1 2">
    <name type="scientific">Panagrolaimus sp. ES5</name>
    <dbReference type="NCBI Taxonomy" id="591445"/>
    <lineage>
        <taxon>Eukaryota</taxon>
        <taxon>Metazoa</taxon>
        <taxon>Ecdysozoa</taxon>
        <taxon>Nematoda</taxon>
        <taxon>Chromadorea</taxon>
        <taxon>Rhabditida</taxon>
        <taxon>Tylenchina</taxon>
        <taxon>Panagrolaimomorpha</taxon>
        <taxon>Panagrolaimoidea</taxon>
        <taxon>Panagrolaimidae</taxon>
        <taxon>Panagrolaimus</taxon>
    </lineage>
</organism>
<dbReference type="WBParaSite" id="ES5_v2.g20155.t1">
    <property type="protein sequence ID" value="ES5_v2.g20155.t1"/>
    <property type="gene ID" value="ES5_v2.g20155"/>
</dbReference>
<evidence type="ECO:0000313" key="2">
    <source>
        <dbReference type="WBParaSite" id="ES5_v2.g20155.t1"/>
    </source>
</evidence>
<name>A0AC34FRU5_9BILA</name>